<evidence type="ECO:0000313" key="2">
    <source>
        <dbReference type="Proteomes" id="UP000318529"/>
    </source>
</evidence>
<organism evidence="1 2">
    <name type="scientific">Azospirillum brasilense</name>
    <dbReference type="NCBI Taxonomy" id="192"/>
    <lineage>
        <taxon>Bacteria</taxon>
        <taxon>Pseudomonadati</taxon>
        <taxon>Pseudomonadota</taxon>
        <taxon>Alphaproteobacteria</taxon>
        <taxon>Rhodospirillales</taxon>
        <taxon>Azospirillaceae</taxon>
        <taxon>Azospirillum</taxon>
    </lineage>
</organism>
<dbReference type="EMBL" id="VITH01000004">
    <property type="protein sequence ID" value="TWA85159.1"/>
    <property type="molecule type" value="Genomic_DNA"/>
</dbReference>
<dbReference type="Proteomes" id="UP000318529">
    <property type="component" value="Unassembled WGS sequence"/>
</dbReference>
<name>A0A560CJZ5_AZOBR</name>
<dbReference type="RefSeq" id="WP_145682499.1">
    <property type="nucleotide sequence ID" value="NZ_VITH01000004.1"/>
</dbReference>
<proteinExistence type="predicted"/>
<accession>A0A560CJZ5</accession>
<sequence>MATNASTFNAMLTEAGLNPDTVLLVRHADPRLPNLYQAWRDGDPRFDGLDASYIRIQSPARRPAYEQAAHVSMFIGMAREVRGQPKPETVFMGIYEVLGPPEAATPGTVDPLTREDAHKAGFLVYPASTFRLTPSLADLAGRLLVDWGDGYKARHQWARARNKPVADILPFSLRWAR</sequence>
<evidence type="ECO:0000313" key="1">
    <source>
        <dbReference type="EMBL" id="TWA85159.1"/>
    </source>
</evidence>
<protein>
    <submittedName>
        <fullName evidence="1">Uncharacterized protein</fullName>
    </submittedName>
</protein>
<reference evidence="1 2" key="1">
    <citation type="submission" date="2019-06" db="EMBL/GenBank/DDBJ databases">
        <title>Genomic Encyclopedia of Type Strains, Phase IV (KMG-V): Genome sequencing to study the core and pangenomes of soil and plant-associated prokaryotes.</title>
        <authorList>
            <person name="Whitman W."/>
        </authorList>
    </citation>
    <scope>NUCLEOTIDE SEQUENCE [LARGE SCALE GENOMIC DNA]</scope>
    <source>
        <strain evidence="1 2">BR 11650</strain>
    </source>
</reference>
<gene>
    <name evidence="1" type="ORF">FBZ83_104431</name>
</gene>
<comment type="caution">
    <text evidence="1">The sequence shown here is derived from an EMBL/GenBank/DDBJ whole genome shotgun (WGS) entry which is preliminary data.</text>
</comment>
<dbReference type="AlphaFoldDB" id="A0A560CJZ5"/>